<dbReference type="InterPro" id="IPR051795">
    <property type="entry name" value="Glycosyl_Hydrlase_43"/>
</dbReference>
<keyword evidence="7" id="KW-1185">Reference proteome</keyword>
<keyword evidence="3" id="KW-0326">Glycosidase</keyword>
<evidence type="ECO:0008006" key="8">
    <source>
        <dbReference type="Google" id="ProtNLM"/>
    </source>
</evidence>
<evidence type="ECO:0000256" key="1">
    <source>
        <dbReference type="ARBA" id="ARBA00009865"/>
    </source>
</evidence>
<evidence type="ECO:0000313" key="7">
    <source>
        <dbReference type="Proteomes" id="UP000521922"/>
    </source>
</evidence>
<protein>
    <recommendedName>
        <fullName evidence="8">LGFP repeat-containing protein</fullName>
    </recommendedName>
</protein>
<dbReference type="PANTHER" id="PTHR42812:SF5">
    <property type="entry name" value="ENDO-ARABINASE"/>
    <property type="match status" value="1"/>
</dbReference>
<dbReference type="Proteomes" id="UP000521922">
    <property type="component" value="Unassembled WGS sequence"/>
</dbReference>
<organism evidence="6 7">
    <name type="scientific">Kineococcus aurantiacus</name>
    <dbReference type="NCBI Taxonomy" id="37633"/>
    <lineage>
        <taxon>Bacteria</taxon>
        <taxon>Bacillati</taxon>
        <taxon>Actinomycetota</taxon>
        <taxon>Actinomycetes</taxon>
        <taxon>Kineosporiales</taxon>
        <taxon>Kineosporiaceae</taxon>
        <taxon>Kineococcus</taxon>
    </lineage>
</organism>
<feature type="signal peptide" evidence="5">
    <location>
        <begin position="1"/>
        <end position="36"/>
    </location>
</feature>
<comment type="similarity">
    <text evidence="1">Belongs to the glycosyl hydrolase 43 family.</text>
</comment>
<comment type="caution">
    <text evidence="6">The sequence shown here is derived from an EMBL/GenBank/DDBJ whole genome shotgun (WGS) entry which is preliminary data.</text>
</comment>
<keyword evidence="2" id="KW-0378">Hydrolase</keyword>
<dbReference type="GO" id="GO:0005975">
    <property type="term" value="P:carbohydrate metabolic process"/>
    <property type="evidence" value="ECO:0007669"/>
    <property type="project" value="InterPro"/>
</dbReference>
<feature type="site" description="Important for catalytic activity, responsible for pKa modulation of the active site Glu and correct orientation of both the proton donor and substrate" evidence="4">
    <location>
        <position position="215"/>
    </location>
</feature>
<feature type="chain" id="PRO_5031098561" description="LGFP repeat-containing protein" evidence="5">
    <location>
        <begin position="37"/>
        <end position="612"/>
    </location>
</feature>
<evidence type="ECO:0000256" key="5">
    <source>
        <dbReference type="SAM" id="SignalP"/>
    </source>
</evidence>
<dbReference type="RefSeq" id="WP_179753150.1">
    <property type="nucleotide sequence ID" value="NZ_BAAAGN010000010.1"/>
</dbReference>
<dbReference type="AlphaFoldDB" id="A0A7Y9DMV0"/>
<dbReference type="InterPro" id="IPR006710">
    <property type="entry name" value="Glyco_hydro_43"/>
</dbReference>
<dbReference type="EMBL" id="JACCBB010000001">
    <property type="protein sequence ID" value="NYD23429.1"/>
    <property type="molecule type" value="Genomic_DNA"/>
</dbReference>
<dbReference type="PANTHER" id="PTHR42812">
    <property type="entry name" value="BETA-XYLOSIDASE"/>
    <property type="match status" value="1"/>
</dbReference>
<gene>
    <name evidence="6" type="ORF">BJ968_002969</name>
</gene>
<dbReference type="Pfam" id="PF08310">
    <property type="entry name" value="LGFP"/>
    <property type="match status" value="4"/>
</dbReference>
<dbReference type="Gene3D" id="2.115.10.20">
    <property type="entry name" value="Glycosyl hydrolase domain, family 43"/>
    <property type="match status" value="1"/>
</dbReference>
<dbReference type="InterPro" id="IPR013207">
    <property type="entry name" value="LGFP"/>
</dbReference>
<evidence type="ECO:0000313" key="6">
    <source>
        <dbReference type="EMBL" id="NYD23429.1"/>
    </source>
</evidence>
<evidence type="ECO:0000256" key="2">
    <source>
        <dbReference type="ARBA" id="ARBA00022801"/>
    </source>
</evidence>
<reference evidence="6 7" key="1">
    <citation type="submission" date="2020-07" db="EMBL/GenBank/DDBJ databases">
        <title>Sequencing the genomes of 1000 actinobacteria strains.</title>
        <authorList>
            <person name="Klenk H.-P."/>
        </authorList>
    </citation>
    <scope>NUCLEOTIDE SEQUENCE [LARGE SCALE GENOMIC DNA]</scope>
    <source>
        <strain evidence="6 7">DSM 7487</strain>
    </source>
</reference>
<name>A0A7Y9DMV0_9ACTN</name>
<dbReference type="InterPro" id="IPR023296">
    <property type="entry name" value="Glyco_hydro_beta-prop_sf"/>
</dbReference>
<dbReference type="SUPFAM" id="SSF75005">
    <property type="entry name" value="Arabinanase/levansucrase/invertase"/>
    <property type="match status" value="1"/>
</dbReference>
<dbReference type="GO" id="GO:0004553">
    <property type="term" value="F:hydrolase activity, hydrolyzing O-glycosyl compounds"/>
    <property type="evidence" value="ECO:0007669"/>
    <property type="project" value="InterPro"/>
</dbReference>
<accession>A0A7Y9DMV0</accession>
<sequence length="612" mass="64547">MRFPIRPRKLVTAVLTAAAAAVAVSTVLPTTETATAAEPTWFQPGATWTGDFGDPTVVRVGGTYYAYASPVGGRVLPVLTSTDLVTWKVRARYSDDGPPGRRGYSVAGDPKIPAEIKAAPMDDWGKYDTNDALVRQASWGVVHPQGPWINRDYWAPGVFSIGSTWFAYSPVRVSPSRFCLTVASSSSPAGPFRDISGGGPIQCEDANVDPGGSIDPMPYHDAGSGKNYLLWKSSGKIASHPSSIKAVELADNGFPRPGAPVVKLLETAPNSWEGDTIENPSMVSFGGTTYLFYSGNLSDPLDDQGHSNYASGYSVCPQGPLGACHRVQSTPLVASAGSQQGPGGSSAFVDASGGLRMAYATFRLGENVGGPVPHPRRMTIAKLVRNGDGTLRVDGAPTVTGNDISLKWSAVGGAASFLGSPTTPVLPTPVKTGYYQHFQGGSVYYSAATGSHVVRGLIRDRWATTGWENSSLGFPTTDEVALPSGAFNHFQGGSVYWSRGTGAHVVKGLIRDKWAANGWETGFLGYPTTDEQPLRAGAFNHFAGGSVYYSPTAGTHVVRGAIRDAWAAQGWENGRLGYPTSDEYSAGGGKRSDFQGGSITWTPRGGAVVSYR</sequence>
<evidence type="ECO:0000256" key="3">
    <source>
        <dbReference type="ARBA" id="ARBA00023295"/>
    </source>
</evidence>
<dbReference type="Pfam" id="PF04616">
    <property type="entry name" value="Glyco_hydro_43"/>
    <property type="match status" value="1"/>
</dbReference>
<evidence type="ECO:0000256" key="4">
    <source>
        <dbReference type="PIRSR" id="PIRSR606710-2"/>
    </source>
</evidence>
<keyword evidence="5" id="KW-0732">Signal</keyword>
<proteinExistence type="inferred from homology"/>